<proteinExistence type="predicted"/>
<feature type="transmembrane region" description="Helical" evidence="1">
    <location>
        <begin position="56"/>
        <end position="83"/>
    </location>
</feature>
<dbReference type="STRING" id="1079859.SAMN04515674_101377"/>
<evidence type="ECO:0000313" key="2">
    <source>
        <dbReference type="EMBL" id="SFP10958.1"/>
    </source>
</evidence>
<feature type="transmembrane region" description="Helical" evidence="1">
    <location>
        <begin position="15"/>
        <end position="35"/>
    </location>
</feature>
<dbReference type="InterPro" id="IPR002798">
    <property type="entry name" value="SpoIIM-like"/>
</dbReference>
<accession>A0A1I5MMY4</accession>
<evidence type="ECO:0000256" key="1">
    <source>
        <dbReference type="SAM" id="Phobius"/>
    </source>
</evidence>
<feature type="transmembrane region" description="Helical" evidence="1">
    <location>
        <begin position="95"/>
        <end position="119"/>
    </location>
</feature>
<keyword evidence="1" id="KW-0812">Transmembrane</keyword>
<reference evidence="2 3" key="1">
    <citation type="submission" date="2016-10" db="EMBL/GenBank/DDBJ databases">
        <authorList>
            <person name="de Groot N.N."/>
        </authorList>
    </citation>
    <scope>NUCLEOTIDE SEQUENCE [LARGE SCALE GENOMIC DNA]</scope>
    <source>
        <strain evidence="3">E92,LMG 26720,CCM 7988</strain>
    </source>
</reference>
<sequence>MNTKTVVVFLNKNSFLLYSIVFIISFVLGLTNINLRSRDISLDNVSFSNDSFFKILLNNFLLGLSLLLGFIFFNIYNVIIIFFNGLFWGFYLNKFFSNLGLLNSIILFIPHAILEYYWIISISVYSTKLSFDFYKFLNSGFDDNSLFKNLVSIYTLKLLSLILLSAIVESYVTGSLFNLLNTR</sequence>
<keyword evidence="1" id="KW-0472">Membrane</keyword>
<protein>
    <submittedName>
        <fullName evidence="2">Uncharacterized membrane protein SpoIIM, required for sporulation</fullName>
    </submittedName>
</protein>
<gene>
    <name evidence="2" type="ORF">SAMN04515674_101377</name>
</gene>
<evidence type="ECO:0000313" key="3">
    <source>
        <dbReference type="Proteomes" id="UP000199306"/>
    </source>
</evidence>
<organism evidence="2 3">
    <name type="scientific">Pseudarcicella hirudinis</name>
    <dbReference type="NCBI Taxonomy" id="1079859"/>
    <lineage>
        <taxon>Bacteria</taxon>
        <taxon>Pseudomonadati</taxon>
        <taxon>Bacteroidota</taxon>
        <taxon>Cytophagia</taxon>
        <taxon>Cytophagales</taxon>
        <taxon>Flectobacillaceae</taxon>
        <taxon>Pseudarcicella</taxon>
    </lineage>
</organism>
<dbReference type="Proteomes" id="UP000199306">
    <property type="component" value="Unassembled WGS sequence"/>
</dbReference>
<feature type="transmembrane region" description="Helical" evidence="1">
    <location>
        <begin position="158"/>
        <end position="180"/>
    </location>
</feature>
<keyword evidence="3" id="KW-1185">Reference proteome</keyword>
<dbReference type="AlphaFoldDB" id="A0A1I5MMY4"/>
<name>A0A1I5MMY4_9BACT</name>
<dbReference type="EMBL" id="FOXH01000001">
    <property type="protein sequence ID" value="SFP10958.1"/>
    <property type="molecule type" value="Genomic_DNA"/>
</dbReference>
<keyword evidence="1" id="KW-1133">Transmembrane helix</keyword>
<dbReference type="RefSeq" id="WP_092011206.1">
    <property type="nucleotide sequence ID" value="NZ_FOXH01000001.1"/>
</dbReference>
<dbReference type="OrthoDB" id="9873754at2"/>
<dbReference type="Pfam" id="PF01944">
    <property type="entry name" value="SpoIIM"/>
    <property type="match status" value="1"/>
</dbReference>